<proteinExistence type="predicted"/>
<protein>
    <submittedName>
        <fullName evidence="1">Uncharacterized protein</fullName>
    </submittedName>
</protein>
<feature type="non-terminal residue" evidence="1">
    <location>
        <position position="154"/>
    </location>
</feature>
<keyword evidence="2" id="KW-1185">Reference proteome</keyword>
<evidence type="ECO:0000313" key="2">
    <source>
        <dbReference type="Proteomes" id="UP000194236"/>
    </source>
</evidence>
<reference evidence="1 2" key="1">
    <citation type="submission" date="2017-03" db="EMBL/GenBank/DDBJ databases">
        <title>Genome Survey of Euroglyphus maynei.</title>
        <authorList>
            <person name="Arlian L.G."/>
            <person name="Morgan M.S."/>
            <person name="Rider S.D."/>
        </authorList>
    </citation>
    <scope>NUCLEOTIDE SEQUENCE [LARGE SCALE GENOMIC DNA]</scope>
    <source>
        <strain evidence="1">Arlian Lab</strain>
        <tissue evidence="1">Whole body</tissue>
    </source>
</reference>
<comment type="caution">
    <text evidence="1">The sequence shown here is derived from an EMBL/GenBank/DDBJ whole genome shotgun (WGS) entry which is preliminary data.</text>
</comment>
<dbReference type="AlphaFoldDB" id="A0A1Y3AVX0"/>
<dbReference type="InterPro" id="IPR012337">
    <property type="entry name" value="RNaseH-like_sf"/>
</dbReference>
<gene>
    <name evidence="1" type="ORF">BLA29_012308</name>
</gene>
<dbReference type="EMBL" id="MUJZ01059272">
    <property type="protein sequence ID" value="OTF71793.1"/>
    <property type="molecule type" value="Genomic_DNA"/>
</dbReference>
<accession>A0A1Y3AVX0</accession>
<dbReference type="OrthoDB" id="10252740at2759"/>
<name>A0A1Y3AVX0_EURMA</name>
<dbReference type="Gene3D" id="3.40.50.2300">
    <property type="match status" value="1"/>
</dbReference>
<organism evidence="1 2">
    <name type="scientific">Euroglyphus maynei</name>
    <name type="common">Mayne's house dust mite</name>
    <dbReference type="NCBI Taxonomy" id="6958"/>
    <lineage>
        <taxon>Eukaryota</taxon>
        <taxon>Metazoa</taxon>
        <taxon>Ecdysozoa</taxon>
        <taxon>Arthropoda</taxon>
        <taxon>Chelicerata</taxon>
        <taxon>Arachnida</taxon>
        <taxon>Acari</taxon>
        <taxon>Acariformes</taxon>
        <taxon>Sarcoptiformes</taxon>
        <taxon>Astigmata</taxon>
        <taxon>Psoroptidia</taxon>
        <taxon>Analgoidea</taxon>
        <taxon>Pyroglyphidae</taxon>
        <taxon>Pyroglyphinae</taxon>
        <taxon>Euroglyphus</taxon>
    </lineage>
</organism>
<dbReference type="PANTHER" id="PTHR22891">
    <property type="entry name" value="EUKARYOTIC TRANSLATION INITIATION FACTOR 2C"/>
    <property type="match status" value="1"/>
</dbReference>
<sequence length="154" mass="17788">MDPDKMNHFGANLSPKPVRFQGRIFDPIRVIGGNRNDHFASVCPAKWAFFSFDQRFNHRDIESFINELKQSGRRFGMDLSNCLKKEVIPIDHRNIDDIKAVFANILKYLPSCNLLLIALPQVSILYNLVKHFGDQKFGIITQCLVAEKAKRRNR</sequence>
<evidence type="ECO:0000313" key="1">
    <source>
        <dbReference type="EMBL" id="OTF71793.1"/>
    </source>
</evidence>
<dbReference type="SUPFAM" id="SSF53098">
    <property type="entry name" value="Ribonuclease H-like"/>
    <property type="match status" value="1"/>
</dbReference>
<dbReference type="Proteomes" id="UP000194236">
    <property type="component" value="Unassembled WGS sequence"/>
</dbReference>